<dbReference type="EMBL" id="FOTW01000007">
    <property type="protein sequence ID" value="SFL78523.1"/>
    <property type="molecule type" value="Genomic_DNA"/>
</dbReference>
<sequence length="97" mass="10627">MSTFISYLQAAALDFSWLGAVQLVFGLALAAALLVLFKPLLRGIGRALLLVVKPKLSKEEQLQRRQMRDAMMLSRMLNAMDGSPSHAAELRALASRA</sequence>
<feature type="transmembrane region" description="Helical" evidence="1">
    <location>
        <begin position="15"/>
        <end position="37"/>
    </location>
</feature>
<dbReference type="Proteomes" id="UP000199470">
    <property type="component" value="Unassembled WGS sequence"/>
</dbReference>
<keyword evidence="1" id="KW-0812">Transmembrane</keyword>
<evidence type="ECO:0000313" key="2">
    <source>
        <dbReference type="EMBL" id="SFL78523.1"/>
    </source>
</evidence>
<gene>
    <name evidence="2" type="ORF">SAMN02982985_01531</name>
</gene>
<organism evidence="2 3">
    <name type="scientific">Rugamonas rubra</name>
    <dbReference type="NCBI Taxonomy" id="758825"/>
    <lineage>
        <taxon>Bacteria</taxon>
        <taxon>Pseudomonadati</taxon>
        <taxon>Pseudomonadota</taxon>
        <taxon>Betaproteobacteria</taxon>
        <taxon>Burkholderiales</taxon>
        <taxon>Oxalobacteraceae</taxon>
        <taxon>Telluria group</taxon>
        <taxon>Rugamonas</taxon>
    </lineage>
</organism>
<keyword evidence="1" id="KW-1133">Transmembrane helix</keyword>
<dbReference type="AlphaFoldDB" id="A0A1I4KIU3"/>
<evidence type="ECO:0000256" key="1">
    <source>
        <dbReference type="SAM" id="Phobius"/>
    </source>
</evidence>
<keyword evidence="1" id="KW-0472">Membrane</keyword>
<protein>
    <submittedName>
        <fullName evidence="2">Uncharacterized protein</fullName>
    </submittedName>
</protein>
<evidence type="ECO:0000313" key="3">
    <source>
        <dbReference type="Proteomes" id="UP000199470"/>
    </source>
</evidence>
<name>A0A1I4KIU3_9BURK</name>
<proteinExistence type="predicted"/>
<dbReference type="RefSeq" id="WP_227457935.1">
    <property type="nucleotide sequence ID" value="NZ_FOTW01000007.1"/>
</dbReference>
<reference evidence="2 3" key="1">
    <citation type="submission" date="2016-10" db="EMBL/GenBank/DDBJ databases">
        <authorList>
            <person name="de Groot N.N."/>
        </authorList>
    </citation>
    <scope>NUCLEOTIDE SEQUENCE [LARGE SCALE GENOMIC DNA]</scope>
    <source>
        <strain evidence="2 3">ATCC 43154</strain>
    </source>
</reference>
<keyword evidence="3" id="KW-1185">Reference proteome</keyword>
<accession>A0A1I4KIU3</accession>